<proteinExistence type="predicted"/>
<dbReference type="GO" id="GO:0005886">
    <property type="term" value="C:plasma membrane"/>
    <property type="evidence" value="ECO:0007669"/>
    <property type="project" value="TreeGrafter"/>
</dbReference>
<dbReference type="PANTHER" id="PTHR44598:SF3">
    <property type="entry name" value="JUNCTIONAL ADHESION MOLECULE 3B"/>
    <property type="match status" value="1"/>
</dbReference>
<keyword evidence="3" id="KW-1015">Disulfide bond</keyword>
<dbReference type="InterPro" id="IPR013106">
    <property type="entry name" value="Ig_V-set"/>
</dbReference>
<evidence type="ECO:0000256" key="5">
    <source>
        <dbReference type="SAM" id="Phobius"/>
    </source>
</evidence>
<sequence>MGLCKTAWGQKNSWVWCSVAWRCPSFSDDRLLSQCQNWQCDKDKRLAQQTILKEGITIKEKSMAALLVLLTALIFVSVGNADNRILDLKCAPAYGEVGKTTKISCSFKSTSVDQDININAVSVLKRGQENPVFSFSNKIGTEDSRFKLPSVNNPSLELVNTTVSDEGEYNYQIVTSRGMVTDRSFRIGVTAKYHEPTTISWPEKIEEGGSVDLYCNASGGYPAGSIQWFDNTNTDWTKNATLKTTEGEDKLVQLSSKLTFKKIDLNWVPFRCVVLNSKFVRETESTFHLKITGVDTGSSVTVSVVLMVTGIIVVAVLMGLLFRRRRIQQGRRPSAQPILRASAVRTTLNTDEEDDENEDGNEAKAEGQIGECFRKATTEQDT</sequence>
<dbReference type="Proteomes" id="UP000752171">
    <property type="component" value="Unassembled WGS sequence"/>
</dbReference>
<evidence type="ECO:0000313" key="8">
    <source>
        <dbReference type="Proteomes" id="UP000752171"/>
    </source>
</evidence>
<feature type="region of interest" description="Disordered" evidence="4">
    <location>
        <begin position="338"/>
        <end position="382"/>
    </location>
</feature>
<dbReference type="Pfam" id="PF07686">
    <property type="entry name" value="V-set"/>
    <property type="match status" value="1"/>
</dbReference>
<keyword evidence="2 5" id="KW-1133">Transmembrane helix</keyword>
<dbReference type="InterPro" id="IPR007110">
    <property type="entry name" value="Ig-like_dom"/>
</dbReference>
<feature type="compositionally biased region" description="Basic and acidic residues" evidence="4">
    <location>
        <begin position="372"/>
        <end position="382"/>
    </location>
</feature>
<feature type="compositionally biased region" description="Acidic residues" evidence="4">
    <location>
        <begin position="350"/>
        <end position="360"/>
    </location>
</feature>
<dbReference type="InterPro" id="IPR042974">
    <property type="entry name" value="JAM-C"/>
</dbReference>
<accession>A0A8T2M2Z9</accession>
<evidence type="ECO:0000259" key="6">
    <source>
        <dbReference type="PROSITE" id="PS50835"/>
    </source>
</evidence>
<dbReference type="GO" id="GO:0005178">
    <property type="term" value="F:integrin binding"/>
    <property type="evidence" value="ECO:0007669"/>
    <property type="project" value="TreeGrafter"/>
</dbReference>
<dbReference type="GO" id="GO:0098632">
    <property type="term" value="F:cell-cell adhesion mediator activity"/>
    <property type="evidence" value="ECO:0007669"/>
    <property type="project" value="TreeGrafter"/>
</dbReference>
<evidence type="ECO:0000256" key="2">
    <source>
        <dbReference type="ARBA" id="ARBA00022989"/>
    </source>
</evidence>
<keyword evidence="5" id="KW-0472">Membrane</keyword>
<dbReference type="GO" id="GO:0016477">
    <property type="term" value="P:cell migration"/>
    <property type="evidence" value="ECO:0007669"/>
    <property type="project" value="TreeGrafter"/>
</dbReference>
<evidence type="ECO:0000256" key="1">
    <source>
        <dbReference type="ARBA" id="ARBA00022692"/>
    </source>
</evidence>
<protein>
    <recommendedName>
        <fullName evidence="6">Ig-like domain-containing protein</fullName>
    </recommendedName>
</protein>
<dbReference type="GO" id="GO:0044291">
    <property type="term" value="C:cell-cell contact zone"/>
    <property type="evidence" value="ECO:0007669"/>
    <property type="project" value="TreeGrafter"/>
</dbReference>
<dbReference type="GO" id="GO:0098636">
    <property type="term" value="C:protein complex involved in cell adhesion"/>
    <property type="evidence" value="ECO:0007669"/>
    <property type="project" value="TreeGrafter"/>
</dbReference>
<dbReference type="AlphaFoldDB" id="A0A8T2M2Z9"/>
<dbReference type="Pfam" id="PF08205">
    <property type="entry name" value="C2-set_2"/>
    <property type="match status" value="1"/>
</dbReference>
<reference evidence="7 8" key="1">
    <citation type="submission" date="2021-07" db="EMBL/GenBank/DDBJ databases">
        <authorList>
            <person name="Imarazene B."/>
            <person name="Zahm M."/>
            <person name="Klopp C."/>
            <person name="Cabau C."/>
            <person name="Beille S."/>
            <person name="Jouanno E."/>
            <person name="Castinel A."/>
            <person name="Lluch J."/>
            <person name="Gil L."/>
            <person name="Kuchtly C."/>
            <person name="Lopez Roques C."/>
            <person name="Donnadieu C."/>
            <person name="Parrinello H."/>
            <person name="Journot L."/>
            <person name="Du K."/>
            <person name="Schartl M."/>
            <person name="Retaux S."/>
            <person name="Guiguen Y."/>
        </authorList>
    </citation>
    <scope>NUCLEOTIDE SEQUENCE [LARGE SCALE GENOMIC DNA]</scope>
    <source>
        <strain evidence="7">Pach_M1</strain>
        <tissue evidence="7">Testis</tissue>
    </source>
</reference>
<dbReference type="GO" id="GO:0042803">
    <property type="term" value="F:protein homodimerization activity"/>
    <property type="evidence" value="ECO:0007669"/>
    <property type="project" value="InterPro"/>
</dbReference>
<evidence type="ECO:0000256" key="3">
    <source>
        <dbReference type="ARBA" id="ARBA00023157"/>
    </source>
</evidence>
<comment type="caution">
    <text evidence="7">The sequence shown here is derived from an EMBL/GenBank/DDBJ whole genome shotgun (WGS) entry which is preliminary data.</text>
</comment>
<dbReference type="InterPro" id="IPR013783">
    <property type="entry name" value="Ig-like_fold"/>
</dbReference>
<evidence type="ECO:0000313" key="7">
    <source>
        <dbReference type="EMBL" id="KAG9277387.1"/>
    </source>
</evidence>
<dbReference type="Gene3D" id="2.60.40.10">
    <property type="entry name" value="Immunoglobulins"/>
    <property type="match status" value="2"/>
</dbReference>
<name>A0A8T2M2Z9_ASTMX</name>
<dbReference type="InterPro" id="IPR036179">
    <property type="entry name" value="Ig-like_dom_sf"/>
</dbReference>
<dbReference type="GO" id="GO:0046982">
    <property type="term" value="F:protein heterodimerization activity"/>
    <property type="evidence" value="ECO:0007669"/>
    <property type="project" value="InterPro"/>
</dbReference>
<dbReference type="InterPro" id="IPR013162">
    <property type="entry name" value="CD80_C2-set"/>
</dbReference>
<dbReference type="PROSITE" id="PS50835">
    <property type="entry name" value="IG_LIKE"/>
    <property type="match status" value="1"/>
</dbReference>
<feature type="domain" description="Ig-like" evidence="6">
    <location>
        <begin position="196"/>
        <end position="288"/>
    </location>
</feature>
<gene>
    <name evidence="7" type="ORF">AMEX_G7392</name>
</gene>
<feature type="transmembrane region" description="Helical" evidence="5">
    <location>
        <begin position="300"/>
        <end position="322"/>
    </location>
</feature>
<dbReference type="PANTHER" id="PTHR44598">
    <property type="entry name" value="JUNCTIONAL ADHESION MOLECULE C"/>
    <property type="match status" value="1"/>
</dbReference>
<keyword evidence="1 5" id="KW-0812">Transmembrane</keyword>
<dbReference type="EMBL" id="JAICCE010000005">
    <property type="protein sequence ID" value="KAG9277387.1"/>
    <property type="molecule type" value="Genomic_DNA"/>
</dbReference>
<dbReference type="SUPFAM" id="SSF48726">
    <property type="entry name" value="Immunoglobulin"/>
    <property type="match status" value="1"/>
</dbReference>
<evidence type="ECO:0000256" key="4">
    <source>
        <dbReference type="SAM" id="MobiDB-lite"/>
    </source>
</evidence>
<organism evidence="7 8">
    <name type="scientific">Astyanax mexicanus</name>
    <name type="common">Blind cave fish</name>
    <name type="synonym">Astyanax fasciatus mexicanus</name>
    <dbReference type="NCBI Taxonomy" id="7994"/>
    <lineage>
        <taxon>Eukaryota</taxon>
        <taxon>Metazoa</taxon>
        <taxon>Chordata</taxon>
        <taxon>Craniata</taxon>
        <taxon>Vertebrata</taxon>
        <taxon>Euteleostomi</taxon>
        <taxon>Actinopterygii</taxon>
        <taxon>Neopterygii</taxon>
        <taxon>Teleostei</taxon>
        <taxon>Ostariophysi</taxon>
        <taxon>Characiformes</taxon>
        <taxon>Characoidei</taxon>
        <taxon>Acestrorhamphidae</taxon>
        <taxon>Acestrorhamphinae</taxon>
        <taxon>Astyanax</taxon>
    </lineage>
</organism>